<keyword evidence="5" id="KW-0456">Lyase</keyword>
<evidence type="ECO:0000256" key="3">
    <source>
        <dbReference type="ARBA" id="ARBA00022723"/>
    </source>
</evidence>
<keyword evidence="4" id="KW-0862">Zinc</keyword>
<comment type="similarity">
    <text evidence="1">Belongs to the alpha-carbonic anhydrase family.</text>
</comment>
<dbReference type="InterPro" id="IPR023561">
    <property type="entry name" value="Carbonic_anhydrase_a-class"/>
</dbReference>
<evidence type="ECO:0000256" key="1">
    <source>
        <dbReference type="ARBA" id="ARBA00010718"/>
    </source>
</evidence>
<dbReference type="STRING" id="403677.D0NW72"/>
<dbReference type="HOGENOM" id="CLU_039326_0_2_1"/>
<dbReference type="PROSITE" id="PS51144">
    <property type="entry name" value="ALPHA_CA_2"/>
    <property type="match status" value="1"/>
</dbReference>
<evidence type="ECO:0000256" key="2">
    <source>
        <dbReference type="ARBA" id="ARBA00012925"/>
    </source>
</evidence>
<dbReference type="SMART" id="SM01057">
    <property type="entry name" value="Carb_anhydrase"/>
    <property type="match status" value="1"/>
</dbReference>
<name>D0NW72_PHYIT</name>
<dbReference type="CDD" id="cd03124">
    <property type="entry name" value="alpha_CA_prokaryotic_like"/>
    <property type="match status" value="1"/>
</dbReference>
<dbReference type="SUPFAM" id="SSF51069">
    <property type="entry name" value="Carbonic anhydrase"/>
    <property type="match status" value="1"/>
</dbReference>
<dbReference type="InterPro" id="IPR001148">
    <property type="entry name" value="CA_dom"/>
</dbReference>
<proteinExistence type="inferred from homology"/>
<evidence type="ECO:0000256" key="6">
    <source>
        <dbReference type="ARBA" id="ARBA00048348"/>
    </source>
</evidence>
<dbReference type="RefSeq" id="XP_002896675.1">
    <property type="nucleotide sequence ID" value="XM_002896629.1"/>
</dbReference>
<dbReference type="PANTHER" id="PTHR18952">
    <property type="entry name" value="CARBONIC ANHYDRASE"/>
    <property type="match status" value="1"/>
</dbReference>
<feature type="domain" description="Alpha-carbonic anhydrase" evidence="8">
    <location>
        <begin position="26"/>
        <end position="269"/>
    </location>
</feature>
<dbReference type="eggNOG" id="KOG0382">
    <property type="taxonomic scope" value="Eukaryota"/>
</dbReference>
<dbReference type="AlphaFoldDB" id="D0NW72"/>
<comment type="catalytic activity">
    <reaction evidence="6">
        <text>hydrogencarbonate + H(+) = CO2 + H2O</text>
        <dbReference type="Rhea" id="RHEA:10748"/>
        <dbReference type="ChEBI" id="CHEBI:15377"/>
        <dbReference type="ChEBI" id="CHEBI:15378"/>
        <dbReference type="ChEBI" id="CHEBI:16526"/>
        <dbReference type="ChEBI" id="CHEBI:17544"/>
        <dbReference type="EC" id="4.2.1.1"/>
    </reaction>
</comment>
<evidence type="ECO:0000256" key="4">
    <source>
        <dbReference type="ARBA" id="ARBA00022833"/>
    </source>
</evidence>
<protein>
    <recommendedName>
        <fullName evidence="2">carbonic anhydrase</fullName>
        <ecNumber evidence="2">4.2.1.1</ecNumber>
    </recommendedName>
</protein>
<accession>D0NW72</accession>
<feature type="chain" id="PRO_5003013129" description="carbonic anhydrase" evidence="7">
    <location>
        <begin position="21"/>
        <end position="269"/>
    </location>
</feature>
<dbReference type="GO" id="GO:0008270">
    <property type="term" value="F:zinc ion binding"/>
    <property type="evidence" value="ECO:0007669"/>
    <property type="project" value="InterPro"/>
</dbReference>
<keyword evidence="10" id="KW-1185">Reference proteome</keyword>
<dbReference type="Pfam" id="PF00194">
    <property type="entry name" value="Carb_anhydrase"/>
    <property type="match status" value="1"/>
</dbReference>
<dbReference type="Gene3D" id="3.10.200.10">
    <property type="entry name" value="Alpha carbonic anhydrase"/>
    <property type="match status" value="1"/>
</dbReference>
<dbReference type="PANTHER" id="PTHR18952:SF265">
    <property type="entry name" value="CARBONIC ANHYDRASE"/>
    <property type="match status" value="1"/>
</dbReference>
<evidence type="ECO:0000313" key="9">
    <source>
        <dbReference type="EMBL" id="EEY66957.1"/>
    </source>
</evidence>
<keyword evidence="3" id="KW-0479">Metal-binding</keyword>
<evidence type="ECO:0000256" key="5">
    <source>
        <dbReference type="ARBA" id="ARBA00023239"/>
    </source>
</evidence>
<organism evidence="9 10">
    <name type="scientific">Phytophthora infestans (strain T30-4)</name>
    <name type="common">Potato late blight agent</name>
    <dbReference type="NCBI Taxonomy" id="403677"/>
    <lineage>
        <taxon>Eukaryota</taxon>
        <taxon>Sar</taxon>
        <taxon>Stramenopiles</taxon>
        <taxon>Oomycota</taxon>
        <taxon>Peronosporomycetes</taxon>
        <taxon>Peronosporales</taxon>
        <taxon>Peronosporaceae</taxon>
        <taxon>Phytophthora</taxon>
    </lineage>
</organism>
<dbReference type="GeneID" id="9471386"/>
<dbReference type="OMA" id="AVEFHLH"/>
<dbReference type="InterPro" id="IPR036398">
    <property type="entry name" value="CA_dom_sf"/>
</dbReference>
<feature type="signal peptide" evidence="7">
    <location>
        <begin position="1"/>
        <end position="20"/>
    </location>
</feature>
<dbReference type="VEuPathDB" id="FungiDB:PITG_17842"/>
<dbReference type="InterPro" id="IPR041891">
    <property type="entry name" value="Alpha_CA_prokaryot-like"/>
</dbReference>
<dbReference type="KEGG" id="pif:PITG_17842"/>
<dbReference type="GO" id="GO:0004089">
    <property type="term" value="F:carbonate dehydratase activity"/>
    <property type="evidence" value="ECO:0007669"/>
    <property type="project" value="UniProtKB-EC"/>
</dbReference>
<evidence type="ECO:0000313" key="10">
    <source>
        <dbReference type="Proteomes" id="UP000006643"/>
    </source>
</evidence>
<dbReference type="EC" id="4.2.1.1" evidence="2"/>
<dbReference type="InParanoid" id="D0NW72"/>
<evidence type="ECO:0000259" key="8">
    <source>
        <dbReference type="PROSITE" id="PS51144"/>
    </source>
</evidence>
<keyword evidence="7" id="KW-0732">Signal</keyword>
<dbReference type="Proteomes" id="UP000006643">
    <property type="component" value="Unassembled WGS sequence"/>
</dbReference>
<gene>
    <name evidence="9" type="ORF">PITG_17842</name>
</gene>
<evidence type="ECO:0000256" key="7">
    <source>
        <dbReference type="SAM" id="SignalP"/>
    </source>
</evidence>
<dbReference type="OrthoDB" id="429145at2759"/>
<sequence>MKYITTVAAAIAACALTVSADVANNTVWGYRANDDTMVNTNAWADKWAACGGKRQSPIDIVTSPKSGKGKKVPLSFTGRCSTYNLTEPHEPLEVDVVGGNCAVSVNDVPYKMAQLHLHAPSEHTINGKSLDGEIHFVHKAADGKALLVLGIFLQVAPKSDPWVGPVLDALGNVNSDDQRSAAVIVQLKSYSSLIRKSIRAGGVYNYPGSLTTPGCDETADWWVVQNPIKISSIDFGRLHQDLVEYHITDKGNNARPVQPLNGRTVTRYN</sequence>
<reference evidence="10" key="1">
    <citation type="journal article" date="2009" name="Nature">
        <title>Genome sequence and analysis of the Irish potato famine pathogen Phytophthora infestans.</title>
        <authorList>
            <consortium name="The Broad Institute Genome Sequencing Platform"/>
            <person name="Haas B.J."/>
            <person name="Kamoun S."/>
            <person name="Zody M.C."/>
            <person name="Jiang R.H."/>
            <person name="Handsaker R.E."/>
            <person name="Cano L.M."/>
            <person name="Grabherr M."/>
            <person name="Kodira C.D."/>
            <person name="Raffaele S."/>
            <person name="Torto-Alalibo T."/>
            <person name="Bozkurt T.O."/>
            <person name="Ah-Fong A.M."/>
            <person name="Alvarado L."/>
            <person name="Anderson V.L."/>
            <person name="Armstrong M.R."/>
            <person name="Avrova A."/>
            <person name="Baxter L."/>
            <person name="Beynon J."/>
            <person name="Boevink P.C."/>
            <person name="Bollmann S.R."/>
            <person name="Bos J.I."/>
            <person name="Bulone V."/>
            <person name="Cai G."/>
            <person name="Cakir C."/>
            <person name="Carrington J.C."/>
            <person name="Chawner M."/>
            <person name="Conti L."/>
            <person name="Costanzo S."/>
            <person name="Ewan R."/>
            <person name="Fahlgren N."/>
            <person name="Fischbach M.A."/>
            <person name="Fugelstad J."/>
            <person name="Gilroy E.M."/>
            <person name="Gnerre S."/>
            <person name="Green P.J."/>
            <person name="Grenville-Briggs L.J."/>
            <person name="Griffith J."/>
            <person name="Grunwald N.J."/>
            <person name="Horn K."/>
            <person name="Horner N.R."/>
            <person name="Hu C.H."/>
            <person name="Huitema E."/>
            <person name="Jeong D.H."/>
            <person name="Jones A.M."/>
            <person name="Jones J.D."/>
            <person name="Jones R.W."/>
            <person name="Karlsson E.K."/>
            <person name="Kunjeti S.G."/>
            <person name="Lamour K."/>
            <person name="Liu Z."/>
            <person name="Ma L."/>
            <person name="Maclean D."/>
            <person name="Chibucos M.C."/>
            <person name="McDonald H."/>
            <person name="McWalters J."/>
            <person name="Meijer H.J."/>
            <person name="Morgan W."/>
            <person name="Morris P.F."/>
            <person name="Munro C.A."/>
            <person name="O'Neill K."/>
            <person name="Ospina-Giraldo M."/>
            <person name="Pinzon A."/>
            <person name="Pritchard L."/>
            <person name="Ramsahoye B."/>
            <person name="Ren Q."/>
            <person name="Restrepo S."/>
            <person name="Roy S."/>
            <person name="Sadanandom A."/>
            <person name="Savidor A."/>
            <person name="Schornack S."/>
            <person name="Schwartz D.C."/>
            <person name="Schumann U.D."/>
            <person name="Schwessinger B."/>
            <person name="Seyer L."/>
            <person name="Sharpe T."/>
            <person name="Silvar C."/>
            <person name="Song J."/>
            <person name="Studholme D.J."/>
            <person name="Sykes S."/>
            <person name="Thines M."/>
            <person name="van de Vondervoort P.J."/>
            <person name="Phuntumart V."/>
            <person name="Wawra S."/>
            <person name="Weide R."/>
            <person name="Win J."/>
            <person name="Young C."/>
            <person name="Zhou S."/>
            <person name="Fry W."/>
            <person name="Meyers B.C."/>
            <person name="van West P."/>
            <person name="Ristaino J."/>
            <person name="Govers F."/>
            <person name="Birch P.R."/>
            <person name="Whisson S.C."/>
            <person name="Judelson H.S."/>
            <person name="Nusbaum C."/>
        </authorList>
    </citation>
    <scope>NUCLEOTIDE SEQUENCE [LARGE SCALE GENOMIC DNA]</scope>
    <source>
        <strain evidence="10">T30-4</strain>
    </source>
</reference>
<dbReference type="EMBL" id="DS028173">
    <property type="protein sequence ID" value="EEY66957.1"/>
    <property type="molecule type" value="Genomic_DNA"/>
</dbReference>